<keyword evidence="3" id="KW-0456">Lyase</keyword>
<dbReference type="InterPro" id="IPR037523">
    <property type="entry name" value="VOC_core"/>
</dbReference>
<dbReference type="PROSITE" id="PS51819">
    <property type="entry name" value="VOC"/>
    <property type="match status" value="1"/>
</dbReference>
<dbReference type="RefSeq" id="WP_203781690.1">
    <property type="nucleotide sequence ID" value="NZ_BOMV01000028.1"/>
</dbReference>
<reference evidence="3" key="1">
    <citation type="submission" date="2021-01" db="EMBL/GenBank/DDBJ databases">
        <title>Whole genome shotgun sequence of Actinoplanes rishiriensis NBRC 108556.</title>
        <authorList>
            <person name="Komaki H."/>
            <person name="Tamura T."/>
        </authorList>
    </citation>
    <scope>NUCLEOTIDE SEQUENCE</scope>
    <source>
        <strain evidence="3">NBRC 108556</strain>
    </source>
</reference>
<evidence type="ECO:0000313" key="4">
    <source>
        <dbReference type="Proteomes" id="UP000636960"/>
    </source>
</evidence>
<dbReference type="InterPro" id="IPR029068">
    <property type="entry name" value="Glyas_Bleomycin-R_OHBP_Dase"/>
</dbReference>
<dbReference type="CDD" id="cd06587">
    <property type="entry name" value="VOC"/>
    <property type="match status" value="1"/>
</dbReference>
<proteinExistence type="predicted"/>
<sequence>MRMLHLGLRVTDLDRSLAFYRAVGYQVLGTVPDTPFGSLTMLKLPGDPFVSLELVHRPGREIDISAINHLVIQVDAMAGATAALTAAGLEVEDVNVHDADTGFSTAWLTDPDGYRIELVQWPAGHPAGMTEADFKPE</sequence>
<dbReference type="PANTHER" id="PTHR43048">
    <property type="entry name" value="METHYLMALONYL-COA EPIMERASE"/>
    <property type="match status" value="1"/>
</dbReference>
<dbReference type="SUPFAM" id="SSF54593">
    <property type="entry name" value="Glyoxalase/Bleomycin resistance protein/Dihydroxybiphenyl dioxygenase"/>
    <property type="match status" value="1"/>
</dbReference>
<dbReference type="GO" id="GO:0046491">
    <property type="term" value="P:L-methylmalonyl-CoA metabolic process"/>
    <property type="evidence" value="ECO:0007669"/>
    <property type="project" value="TreeGrafter"/>
</dbReference>
<keyword evidence="1" id="KW-0479">Metal-binding</keyword>
<dbReference type="PANTHER" id="PTHR43048:SF3">
    <property type="entry name" value="METHYLMALONYL-COA EPIMERASE, MITOCHONDRIAL"/>
    <property type="match status" value="1"/>
</dbReference>
<dbReference type="GO" id="GO:0004493">
    <property type="term" value="F:methylmalonyl-CoA epimerase activity"/>
    <property type="evidence" value="ECO:0007669"/>
    <property type="project" value="TreeGrafter"/>
</dbReference>
<keyword evidence="4" id="KW-1185">Reference proteome</keyword>
<protein>
    <submittedName>
        <fullName evidence="3">Lactoylglutathione lyase</fullName>
    </submittedName>
</protein>
<dbReference type="Pfam" id="PF00903">
    <property type="entry name" value="Glyoxalase"/>
    <property type="match status" value="1"/>
</dbReference>
<name>A0A919JY63_9ACTN</name>
<dbReference type="GO" id="GO:0046872">
    <property type="term" value="F:metal ion binding"/>
    <property type="evidence" value="ECO:0007669"/>
    <property type="project" value="UniProtKB-KW"/>
</dbReference>
<evidence type="ECO:0000313" key="3">
    <source>
        <dbReference type="EMBL" id="GIE95389.1"/>
    </source>
</evidence>
<organism evidence="3 4">
    <name type="scientific">Paractinoplanes rishiriensis</name>
    <dbReference type="NCBI Taxonomy" id="1050105"/>
    <lineage>
        <taxon>Bacteria</taxon>
        <taxon>Bacillati</taxon>
        <taxon>Actinomycetota</taxon>
        <taxon>Actinomycetes</taxon>
        <taxon>Micromonosporales</taxon>
        <taxon>Micromonosporaceae</taxon>
        <taxon>Paractinoplanes</taxon>
    </lineage>
</organism>
<dbReference type="AlphaFoldDB" id="A0A919JY63"/>
<gene>
    <name evidence="3" type="primary">gloA</name>
    <name evidence="3" type="ORF">Ari01nite_28540</name>
</gene>
<accession>A0A919JY63</accession>
<evidence type="ECO:0000256" key="1">
    <source>
        <dbReference type="ARBA" id="ARBA00022723"/>
    </source>
</evidence>
<dbReference type="Proteomes" id="UP000636960">
    <property type="component" value="Unassembled WGS sequence"/>
</dbReference>
<feature type="domain" description="VOC" evidence="2">
    <location>
        <begin position="2"/>
        <end position="121"/>
    </location>
</feature>
<evidence type="ECO:0000259" key="2">
    <source>
        <dbReference type="PROSITE" id="PS51819"/>
    </source>
</evidence>
<dbReference type="InterPro" id="IPR051785">
    <property type="entry name" value="MMCE/EMCE_epimerase"/>
</dbReference>
<dbReference type="GO" id="GO:0016829">
    <property type="term" value="F:lyase activity"/>
    <property type="evidence" value="ECO:0007669"/>
    <property type="project" value="UniProtKB-KW"/>
</dbReference>
<dbReference type="InterPro" id="IPR004360">
    <property type="entry name" value="Glyas_Fos-R_dOase_dom"/>
</dbReference>
<comment type="caution">
    <text evidence="3">The sequence shown here is derived from an EMBL/GenBank/DDBJ whole genome shotgun (WGS) entry which is preliminary data.</text>
</comment>
<dbReference type="EMBL" id="BOMV01000028">
    <property type="protein sequence ID" value="GIE95389.1"/>
    <property type="molecule type" value="Genomic_DNA"/>
</dbReference>
<dbReference type="Gene3D" id="3.10.180.10">
    <property type="entry name" value="2,3-Dihydroxybiphenyl 1,2-Dioxygenase, domain 1"/>
    <property type="match status" value="1"/>
</dbReference>